<gene>
    <name evidence="1" type="ORF">Scaly_3007100</name>
</gene>
<reference evidence="1" key="1">
    <citation type="submission" date="2020-06" db="EMBL/GenBank/DDBJ databases">
        <authorList>
            <person name="Li T."/>
            <person name="Hu X."/>
            <person name="Zhang T."/>
            <person name="Song X."/>
            <person name="Zhang H."/>
            <person name="Dai N."/>
            <person name="Sheng W."/>
            <person name="Hou X."/>
            <person name="Wei L."/>
        </authorList>
    </citation>
    <scope>NUCLEOTIDE SEQUENCE</scope>
    <source>
        <strain evidence="1">KEN8</strain>
        <tissue evidence="1">Leaf</tissue>
    </source>
</reference>
<dbReference type="AlphaFoldDB" id="A0AAW2KG57"/>
<protein>
    <submittedName>
        <fullName evidence="1">Uncharacterized protein</fullName>
    </submittedName>
</protein>
<reference evidence="1" key="2">
    <citation type="journal article" date="2024" name="Plant">
        <title>Genomic evolution and insights into agronomic trait innovations of Sesamum species.</title>
        <authorList>
            <person name="Miao H."/>
            <person name="Wang L."/>
            <person name="Qu L."/>
            <person name="Liu H."/>
            <person name="Sun Y."/>
            <person name="Le M."/>
            <person name="Wang Q."/>
            <person name="Wei S."/>
            <person name="Zheng Y."/>
            <person name="Lin W."/>
            <person name="Duan Y."/>
            <person name="Cao H."/>
            <person name="Xiong S."/>
            <person name="Wang X."/>
            <person name="Wei L."/>
            <person name="Li C."/>
            <person name="Ma Q."/>
            <person name="Ju M."/>
            <person name="Zhao R."/>
            <person name="Li G."/>
            <person name="Mu C."/>
            <person name="Tian Q."/>
            <person name="Mei H."/>
            <person name="Zhang T."/>
            <person name="Gao T."/>
            <person name="Zhang H."/>
        </authorList>
    </citation>
    <scope>NUCLEOTIDE SEQUENCE</scope>
    <source>
        <strain evidence="1">KEN8</strain>
    </source>
</reference>
<evidence type="ECO:0000313" key="1">
    <source>
        <dbReference type="EMBL" id="KAL0304838.1"/>
    </source>
</evidence>
<dbReference type="PANTHER" id="PTHR10775:SF193">
    <property type="entry name" value="DUF4216 DOMAIN-CONTAINING PROTEIN"/>
    <property type="match status" value="1"/>
</dbReference>
<sequence>MCHQSDVEMWKYFDRMHPDFAEEPRNVRLGLCIMVLRCTVSTFVLIHVGRSSLHRTIFPLLWRVGVRMYDHAMDCFFVMRVELMWTVNDLPTYGMASGWSTVGVMVCPVCMDGTRAFRLQHRRKACYFDCGADNEIDDEEIDKVMQLARQGKISLEEDSAATNLGSTKCGYLDAKNEALLLESKPHNHHLFVVGYAREQKDASRSCLAA</sequence>
<dbReference type="EMBL" id="JACGWM010000448">
    <property type="protein sequence ID" value="KAL0304838.1"/>
    <property type="molecule type" value="Genomic_DNA"/>
</dbReference>
<organism evidence="1">
    <name type="scientific">Sesamum calycinum</name>
    <dbReference type="NCBI Taxonomy" id="2727403"/>
    <lineage>
        <taxon>Eukaryota</taxon>
        <taxon>Viridiplantae</taxon>
        <taxon>Streptophyta</taxon>
        <taxon>Embryophyta</taxon>
        <taxon>Tracheophyta</taxon>
        <taxon>Spermatophyta</taxon>
        <taxon>Magnoliopsida</taxon>
        <taxon>eudicotyledons</taxon>
        <taxon>Gunneridae</taxon>
        <taxon>Pentapetalae</taxon>
        <taxon>asterids</taxon>
        <taxon>lamiids</taxon>
        <taxon>Lamiales</taxon>
        <taxon>Pedaliaceae</taxon>
        <taxon>Sesamum</taxon>
    </lineage>
</organism>
<dbReference type="Pfam" id="PF02992">
    <property type="entry name" value="Transposase_21"/>
    <property type="match status" value="2"/>
</dbReference>
<name>A0AAW2KG57_9LAMI</name>
<dbReference type="InterPro" id="IPR004242">
    <property type="entry name" value="Transposase_21"/>
</dbReference>
<accession>A0AAW2KG57</accession>
<proteinExistence type="predicted"/>
<dbReference type="PANTHER" id="PTHR10775">
    <property type="entry name" value="OS08G0208400 PROTEIN"/>
    <property type="match status" value="1"/>
</dbReference>
<comment type="caution">
    <text evidence="1">The sequence shown here is derived from an EMBL/GenBank/DDBJ whole genome shotgun (WGS) entry which is preliminary data.</text>
</comment>